<gene>
    <name evidence="12" type="primary">HSF1</name>
    <name evidence="12" type="ORF">C6P40_002184</name>
</gene>
<keyword evidence="3" id="KW-0805">Transcription regulation</keyword>
<proteinExistence type="inferred from homology"/>
<keyword evidence="6" id="KW-0539">Nucleus</keyword>
<evidence type="ECO:0000256" key="3">
    <source>
        <dbReference type="ARBA" id="ARBA00023015"/>
    </source>
</evidence>
<protein>
    <recommendedName>
        <fullName evidence="7">Heat shock transcription factor</fullName>
    </recommendedName>
    <alternativeName>
        <fullName evidence="8">Heat shock factor protein</fullName>
    </alternativeName>
</protein>
<evidence type="ECO:0000256" key="8">
    <source>
        <dbReference type="ARBA" id="ARBA00084017"/>
    </source>
</evidence>
<evidence type="ECO:0000256" key="9">
    <source>
        <dbReference type="RuleBase" id="RU004020"/>
    </source>
</evidence>
<reference evidence="12" key="1">
    <citation type="submission" date="2020-11" db="EMBL/GenBank/DDBJ databases">
        <title>Kefir isolates.</title>
        <authorList>
            <person name="Marcisauskas S."/>
            <person name="Kim Y."/>
            <person name="Blasche S."/>
        </authorList>
    </citation>
    <scope>NUCLEOTIDE SEQUENCE</scope>
    <source>
        <strain evidence="12">Olga-1</strain>
    </source>
</reference>
<dbReference type="FunFam" id="1.10.10.10:FF:000027">
    <property type="entry name" value="Heat shock transcription factor 1"/>
    <property type="match status" value="1"/>
</dbReference>
<feature type="region of interest" description="Disordered" evidence="10">
    <location>
        <begin position="1"/>
        <end position="32"/>
    </location>
</feature>
<feature type="region of interest" description="Disordered" evidence="10">
    <location>
        <begin position="50"/>
        <end position="112"/>
    </location>
</feature>
<feature type="compositionally biased region" description="Low complexity" evidence="10">
    <location>
        <begin position="53"/>
        <end position="75"/>
    </location>
</feature>
<evidence type="ECO:0000313" key="12">
    <source>
        <dbReference type="EMBL" id="KAG0687566.1"/>
    </source>
</evidence>
<evidence type="ECO:0000256" key="6">
    <source>
        <dbReference type="ARBA" id="ARBA00023242"/>
    </source>
</evidence>
<dbReference type="SMART" id="SM00415">
    <property type="entry name" value="HSF"/>
    <property type="match status" value="1"/>
</dbReference>
<dbReference type="InterPro" id="IPR036388">
    <property type="entry name" value="WH-like_DNA-bd_sf"/>
</dbReference>
<evidence type="ECO:0000256" key="7">
    <source>
        <dbReference type="ARBA" id="ARBA00068818"/>
    </source>
</evidence>
<evidence type="ECO:0000256" key="4">
    <source>
        <dbReference type="ARBA" id="ARBA00023125"/>
    </source>
</evidence>
<evidence type="ECO:0000256" key="5">
    <source>
        <dbReference type="ARBA" id="ARBA00023163"/>
    </source>
</evidence>
<dbReference type="EMBL" id="PUHW01000244">
    <property type="protein sequence ID" value="KAG0687566.1"/>
    <property type="molecule type" value="Genomic_DNA"/>
</dbReference>
<dbReference type="Gene3D" id="1.10.10.10">
    <property type="entry name" value="Winged helix-like DNA-binding domain superfamily/Winged helix DNA-binding domain"/>
    <property type="match status" value="1"/>
</dbReference>
<evidence type="ECO:0000313" key="13">
    <source>
        <dbReference type="Proteomes" id="UP000697127"/>
    </source>
</evidence>
<dbReference type="Proteomes" id="UP000697127">
    <property type="component" value="Unassembled WGS sequence"/>
</dbReference>
<accession>A0A9P6WII2</accession>
<dbReference type="AlphaFoldDB" id="A0A9P6WII2"/>
<dbReference type="InterPro" id="IPR000232">
    <property type="entry name" value="HSF_DNA-bd"/>
</dbReference>
<feature type="compositionally biased region" description="Polar residues" evidence="10">
    <location>
        <begin position="1"/>
        <end position="27"/>
    </location>
</feature>
<keyword evidence="5" id="KW-0804">Transcription</keyword>
<feature type="region of interest" description="Disordered" evidence="10">
    <location>
        <begin position="737"/>
        <end position="767"/>
    </location>
</feature>
<dbReference type="GO" id="GO:0043565">
    <property type="term" value="F:sequence-specific DNA binding"/>
    <property type="evidence" value="ECO:0007669"/>
    <property type="project" value="InterPro"/>
</dbReference>
<dbReference type="PANTHER" id="PTHR10015">
    <property type="entry name" value="HEAT SHOCK TRANSCRIPTION FACTOR"/>
    <property type="match status" value="1"/>
</dbReference>
<sequence length="767" mass="87800">MENQSSNPQTNLENNSFSNISDSNPNPNLDVIDNEITDVPLFMKNTDSSVSALNTPLNNNDNNNDNNTNTNTAAPDVTQTPIIVSPDTENTPNMQSLSPLNPDKNVNSSNNLDETYTLSNYYKNDNNDNNDNSKYNNTTNIQNINIKKEDLLDIIDNENGKITEEIANQELQPSNSLTFSTNKTISKKKIQSTIPPKRPAFVVKLWKMVNDPSNDHYICWMDKGDAFQVKDRESFMKYVLPKYFKHNNLASFIRQLNMYGWHKVQDVNSGALVLNEEILQFENPNFIRGREDLLDKIIRNKPTKENDDDDIDFKQLMNQLEQMKRNQLLISEDLKRVRQDNELLWKENFIARERHKIQSETLDKIMRFLASIYGNNTTRLIEKMTTPGDLVELNENQPTGTNNNNQNYHDDYGYYVSTGSTPLNSNNNMGNVNNNLSSININSISDSPTINNPNNMMETTSNTQQLDFYNPNQIQQKQQQSQNYNISAGNKQPQQNSLVRRQLMITNKSHENPNFSRSNEIRMSSVGYIPTHGEDVDSSIQEIRRGPESFNTTYMDTSRLQPQQQQQQQLQQQYSNINNNVTDSSNSNYPGYRTSNKNLVNIDTAPFTTVGDIPVEQYNSPKEIANLNVSSPVENKDHQQIMGNIQQQLHKHQGTLKQVHDWLNKYNDHIDTDNISISDDFKVDDFLQQPLELTGDSGTPVDFNNVDAFINTDTPIQTPIMAHSQLNSINTNNLDFDINDNNKKRPYNQDNTNDDSTDLSSKRFKNA</sequence>
<dbReference type="GO" id="GO:0005634">
    <property type="term" value="C:nucleus"/>
    <property type="evidence" value="ECO:0007669"/>
    <property type="project" value="UniProtKB-SubCell"/>
</dbReference>
<dbReference type="GO" id="GO:0003700">
    <property type="term" value="F:DNA-binding transcription factor activity"/>
    <property type="evidence" value="ECO:0007669"/>
    <property type="project" value="InterPro"/>
</dbReference>
<dbReference type="PROSITE" id="PS00434">
    <property type="entry name" value="HSF_DOMAIN"/>
    <property type="match status" value="1"/>
</dbReference>
<evidence type="ECO:0000256" key="1">
    <source>
        <dbReference type="ARBA" id="ARBA00004123"/>
    </source>
</evidence>
<evidence type="ECO:0000256" key="10">
    <source>
        <dbReference type="SAM" id="MobiDB-lite"/>
    </source>
</evidence>
<comment type="caution">
    <text evidence="12">The sequence shown here is derived from an EMBL/GenBank/DDBJ whole genome shotgun (WGS) entry which is preliminary data.</text>
</comment>
<dbReference type="PRINTS" id="PR00056">
    <property type="entry name" value="HSFDOMAIN"/>
</dbReference>
<dbReference type="Pfam" id="PF00447">
    <property type="entry name" value="HSF_DNA-bind"/>
    <property type="match status" value="1"/>
</dbReference>
<dbReference type="InterPro" id="IPR036390">
    <property type="entry name" value="WH_DNA-bd_sf"/>
</dbReference>
<dbReference type="OrthoDB" id="60033at2759"/>
<keyword evidence="4" id="KW-0238">DNA-binding</keyword>
<evidence type="ECO:0000259" key="11">
    <source>
        <dbReference type="PROSITE" id="PS00434"/>
    </source>
</evidence>
<evidence type="ECO:0000256" key="2">
    <source>
        <dbReference type="ARBA" id="ARBA00006403"/>
    </source>
</evidence>
<keyword evidence="13" id="KW-1185">Reference proteome</keyword>
<organism evidence="12 13">
    <name type="scientific">Pichia californica</name>
    <dbReference type="NCBI Taxonomy" id="460514"/>
    <lineage>
        <taxon>Eukaryota</taxon>
        <taxon>Fungi</taxon>
        <taxon>Dikarya</taxon>
        <taxon>Ascomycota</taxon>
        <taxon>Saccharomycotina</taxon>
        <taxon>Pichiomycetes</taxon>
        <taxon>Pichiales</taxon>
        <taxon>Pichiaceae</taxon>
        <taxon>Pichia</taxon>
    </lineage>
</organism>
<feature type="compositionally biased region" description="Polar residues" evidence="10">
    <location>
        <begin position="77"/>
        <end position="112"/>
    </location>
</feature>
<comment type="similarity">
    <text evidence="2 9">Belongs to the HSF family.</text>
</comment>
<dbReference type="SUPFAM" id="SSF46785">
    <property type="entry name" value="Winged helix' DNA-binding domain"/>
    <property type="match status" value="1"/>
</dbReference>
<name>A0A9P6WII2_9ASCO</name>
<feature type="domain" description="HSF-type DNA-binding" evidence="11">
    <location>
        <begin position="240"/>
        <end position="264"/>
    </location>
</feature>
<comment type="subcellular location">
    <subcellularLocation>
        <location evidence="1">Nucleus</location>
    </subcellularLocation>
</comment>
<dbReference type="PANTHER" id="PTHR10015:SF427">
    <property type="entry name" value="HEAT SHOCK FACTOR PROTEIN"/>
    <property type="match status" value="1"/>
</dbReference>